<proteinExistence type="predicted"/>
<evidence type="ECO:0000313" key="3">
    <source>
        <dbReference type="Proteomes" id="UP001358417"/>
    </source>
</evidence>
<gene>
    <name evidence="2" type="ORF">LTR84_001552</name>
</gene>
<protein>
    <recommendedName>
        <fullName evidence="4">Myb-like domain-containing protein</fullName>
    </recommendedName>
</protein>
<feature type="compositionally biased region" description="Low complexity" evidence="1">
    <location>
        <begin position="181"/>
        <end position="200"/>
    </location>
</feature>
<feature type="compositionally biased region" description="Basic and acidic residues" evidence="1">
    <location>
        <begin position="73"/>
        <end position="86"/>
    </location>
</feature>
<evidence type="ECO:0008006" key="4">
    <source>
        <dbReference type="Google" id="ProtNLM"/>
    </source>
</evidence>
<dbReference type="Proteomes" id="UP001358417">
    <property type="component" value="Unassembled WGS sequence"/>
</dbReference>
<reference evidence="2 3" key="1">
    <citation type="submission" date="2023-08" db="EMBL/GenBank/DDBJ databases">
        <title>Black Yeasts Isolated from many extreme environments.</title>
        <authorList>
            <person name="Coleine C."/>
            <person name="Stajich J.E."/>
            <person name="Selbmann L."/>
        </authorList>
    </citation>
    <scope>NUCLEOTIDE SEQUENCE [LARGE SCALE GENOMIC DNA]</scope>
    <source>
        <strain evidence="2 3">CCFEE 5792</strain>
    </source>
</reference>
<comment type="caution">
    <text evidence="2">The sequence shown here is derived from an EMBL/GenBank/DDBJ whole genome shotgun (WGS) entry which is preliminary data.</text>
</comment>
<feature type="region of interest" description="Disordered" evidence="1">
    <location>
        <begin position="27"/>
        <end position="202"/>
    </location>
</feature>
<dbReference type="EMBL" id="JAVRRD010000010">
    <property type="protein sequence ID" value="KAK5054660.1"/>
    <property type="molecule type" value="Genomic_DNA"/>
</dbReference>
<organism evidence="2 3">
    <name type="scientific">Exophiala bonariae</name>
    <dbReference type="NCBI Taxonomy" id="1690606"/>
    <lineage>
        <taxon>Eukaryota</taxon>
        <taxon>Fungi</taxon>
        <taxon>Dikarya</taxon>
        <taxon>Ascomycota</taxon>
        <taxon>Pezizomycotina</taxon>
        <taxon>Eurotiomycetes</taxon>
        <taxon>Chaetothyriomycetidae</taxon>
        <taxon>Chaetothyriales</taxon>
        <taxon>Herpotrichiellaceae</taxon>
        <taxon>Exophiala</taxon>
    </lineage>
</organism>
<sequence>MSFTVFYKKNGVEKPIKLSFLDALRGVPDQRPQKPKSCSCCGKNHGKQSQPNQKKDKKKEESSEKGDDDFTEDDRTMMRMKEEKPGRPWSDILEATNFKDKSTAVARWKEIEHKVQEDTNQAKSKKQEPKHKKEKNHNAEQEAKHAKNREEGLRKKEEAKKKAEAETKNESSTTEDKSGGKVKSSRSGDSSGKSKNSASGINDIKAFADGYDRKKWQLAASKHYDKTGERITAAQAKAMAEGK</sequence>
<feature type="compositionally biased region" description="Basic and acidic residues" evidence="1">
    <location>
        <begin position="136"/>
        <end position="179"/>
    </location>
</feature>
<feature type="compositionally biased region" description="Basic and acidic residues" evidence="1">
    <location>
        <begin position="97"/>
        <end position="117"/>
    </location>
</feature>
<dbReference type="RefSeq" id="XP_064707433.1">
    <property type="nucleotide sequence ID" value="XM_064845175.1"/>
</dbReference>
<dbReference type="AlphaFoldDB" id="A0AAV9NE39"/>
<keyword evidence="3" id="KW-1185">Reference proteome</keyword>
<name>A0AAV9NE39_9EURO</name>
<dbReference type="GeneID" id="89969772"/>
<evidence type="ECO:0000256" key="1">
    <source>
        <dbReference type="SAM" id="MobiDB-lite"/>
    </source>
</evidence>
<evidence type="ECO:0000313" key="2">
    <source>
        <dbReference type="EMBL" id="KAK5054660.1"/>
    </source>
</evidence>
<accession>A0AAV9NE39</accession>